<protein>
    <submittedName>
        <fullName evidence="6">MarP family serine protease</fullName>
        <ecNumber evidence="6">3.4.21.-</ecNumber>
    </submittedName>
</protein>
<dbReference type="Pfam" id="PF02674">
    <property type="entry name" value="Colicin_V"/>
    <property type="match status" value="1"/>
</dbReference>
<evidence type="ECO:0000256" key="2">
    <source>
        <dbReference type="ARBA" id="ARBA00022692"/>
    </source>
</evidence>
<comment type="caution">
    <text evidence="6">The sequence shown here is derived from an EMBL/GenBank/DDBJ whole genome shotgun (WGS) entry which is preliminary data.</text>
</comment>
<comment type="subcellular location">
    <subcellularLocation>
        <location evidence="1">Membrane</location>
        <topology evidence="1">Multi-pass membrane protein</topology>
    </subcellularLocation>
</comment>
<dbReference type="Gene3D" id="2.40.10.10">
    <property type="entry name" value="Trypsin-like serine proteases"/>
    <property type="match status" value="2"/>
</dbReference>
<dbReference type="InterPro" id="IPR009003">
    <property type="entry name" value="Peptidase_S1_PA"/>
</dbReference>
<evidence type="ECO:0000256" key="3">
    <source>
        <dbReference type="ARBA" id="ARBA00022989"/>
    </source>
</evidence>
<dbReference type="EMBL" id="JAPFQL010000134">
    <property type="protein sequence ID" value="MDC5699314.1"/>
    <property type="molecule type" value="Genomic_DNA"/>
</dbReference>
<keyword evidence="6" id="KW-0645">Protease</keyword>
<evidence type="ECO:0000256" key="5">
    <source>
        <dbReference type="SAM" id="Phobius"/>
    </source>
</evidence>
<evidence type="ECO:0000313" key="6">
    <source>
        <dbReference type="EMBL" id="MDC5699314.1"/>
    </source>
</evidence>
<evidence type="ECO:0000256" key="4">
    <source>
        <dbReference type="ARBA" id="ARBA00023136"/>
    </source>
</evidence>
<organism evidence="6 7">
    <name type="scientific">Intrasporangium calvum</name>
    <dbReference type="NCBI Taxonomy" id="53358"/>
    <lineage>
        <taxon>Bacteria</taxon>
        <taxon>Bacillati</taxon>
        <taxon>Actinomycetota</taxon>
        <taxon>Actinomycetes</taxon>
        <taxon>Micrococcales</taxon>
        <taxon>Intrasporangiaceae</taxon>
        <taxon>Intrasporangium</taxon>
    </lineage>
</organism>
<feature type="transmembrane region" description="Helical" evidence="5">
    <location>
        <begin position="106"/>
        <end position="124"/>
    </location>
</feature>
<dbReference type="GO" id="GO:0006508">
    <property type="term" value="P:proteolysis"/>
    <property type="evidence" value="ECO:0007669"/>
    <property type="project" value="UniProtKB-KW"/>
</dbReference>
<evidence type="ECO:0000313" key="7">
    <source>
        <dbReference type="Proteomes" id="UP001150259"/>
    </source>
</evidence>
<dbReference type="NCBIfam" id="NF033740">
    <property type="entry name" value="MarP_fam_protase"/>
    <property type="match status" value="1"/>
</dbReference>
<dbReference type="GO" id="GO:0008233">
    <property type="term" value="F:peptidase activity"/>
    <property type="evidence" value="ECO:0007669"/>
    <property type="project" value="UniProtKB-KW"/>
</dbReference>
<dbReference type="PANTHER" id="PTHR43019">
    <property type="entry name" value="SERINE ENDOPROTEASE DEGS"/>
    <property type="match status" value="1"/>
</dbReference>
<dbReference type="RefSeq" id="WP_272463868.1">
    <property type="nucleotide sequence ID" value="NZ_JAPFQL010000134.1"/>
</dbReference>
<keyword evidence="6" id="KW-0378">Hydrolase</keyword>
<dbReference type="Pfam" id="PF13365">
    <property type="entry name" value="Trypsin_2"/>
    <property type="match status" value="1"/>
</dbReference>
<dbReference type="PANTHER" id="PTHR43019:SF23">
    <property type="entry name" value="PROTEASE DO-LIKE 5, CHLOROPLASTIC"/>
    <property type="match status" value="1"/>
</dbReference>
<sequence length="367" mass="38483">MSGGLLLDIALGLILIAYGISGYRQGLVASVFSLAGFFAGAVIAIWSLPIMLADLEAVANDSRLRVLLLIVGVVLMGWIGQVLGSLLGGHLRRQMGQQGARQVDSVLGAVVVVIAASMIIWFLGGSLRTAGNPSVARAMSDSRVLRAVDAVMPDKATQVFAGFRGFLSSQGFPQVFGDLVPEPITPVEAPDPRIGDTRAITRAAASVVKVTTASESCGRGQEGTGWVLSPDRVVTNAHVVAGADRLQVTSQEGTVSGRVVLFDADRDLAVISTERLDAPALELGTDLPRGSAAAVPGFPLDGPYTVVPARVRQVLDARGRDIYGDDPVVREIYSLYTRVQPGNSGGPLLDENGRVTGVIFAKSLEDD</sequence>
<feature type="non-terminal residue" evidence="6">
    <location>
        <position position="367"/>
    </location>
</feature>
<evidence type="ECO:0000256" key="1">
    <source>
        <dbReference type="ARBA" id="ARBA00004141"/>
    </source>
</evidence>
<accession>A0ABT5GM45</accession>
<dbReference type="SUPFAM" id="SSF50494">
    <property type="entry name" value="Trypsin-like serine proteases"/>
    <property type="match status" value="1"/>
</dbReference>
<dbReference type="InterPro" id="IPR003825">
    <property type="entry name" value="Colicin-V_CvpA"/>
</dbReference>
<proteinExistence type="predicted"/>
<keyword evidence="2 5" id="KW-0812">Transmembrane</keyword>
<feature type="transmembrane region" description="Helical" evidence="5">
    <location>
        <begin position="64"/>
        <end position="86"/>
    </location>
</feature>
<reference evidence="6 7" key="1">
    <citation type="submission" date="2022-11" db="EMBL/GenBank/DDBJ databases">
        <title>Anaerobic phenanthrene biodegradation by a DNRA strain PheN6.</title>
        <authorList>
            <person name="Zhang Z."/>
        </authorList>
    </citation>
    <scope>NUCLEOTIDE SEQUENCE [LARGE SCALE GENOMIC DNA]</scope>
    <source>
        <strain evidence="6 7">PheN6</strain>
    </source>
</reference>
<dbReference type="EC" id="3.4.21.-" evidence="6"/>
<dbReference type="InterPro" id="IPR043504">
    <property type="entry name" value="Peptidase_S1_PA_chymotrypsin"/>
</dbReference>
<keyword evidence="3 5" id="KW-1133">Transmembrane helix</keyword>
<name>A0ABT5GM45_9MICO</name>
<keyword evidence="7" id="KW-1185">Reference proteome</keyword>
<dbReference type="InterPro" id="IPR047680">
    <property type="entry name" value="MarP-like"/>
</dbReference>
<keyword evidence="4 5" id="KW-0472">Membrane</keyword>
<feature type="transmembrane region" description="Helical" evidence="5">
    <location>
        <begin position="29"/>
        <end position="52"/>
    </location>
</feature>
<gene>
    <name evidence="6" type="ORF">OO014_18860</name>
</gene>
<dbReference type="Proteomes" id="UP001150259">
    <property type="component" value="Unassembled WGS sequence"/>
</dbReference>